<keyword evidence="1 2" id="KW-0597">Phosphoprotein</keyword>
<evidence type="ECO:0000259" key="3">
    <source>
        <dbReference type="PROSITE" id="PS50110"/>
    </source>
</evidence>
<evidence type="ECO:0000256" key="2">
    <source>
        <dbReference type="PROSITE-ProRule" id="PRU00169"/>
    </source>
</evidence>
<dbReference type="PANTHER" id="PTHR44591:SF3">
    <property type="entry name" value="RESPONSE REGULATORY DOMAIN-CONTAINING PROTEIN"/>
    <property type="match status" value="1"/>
</dbReference>
<proteinExistence type="predicted"/>
<dbReference type="InterPro" id="IPR011006">
    <property type="entry name" value="CheY-like_superfamily"/>
</dbReference>
<gene>
    <name evidence="4" type="ORF">LYB30171_00787</name>
</gene>
<organism evidence="4 5">
    <name type="scientific">Novilysobacter luteus</name>
    <dbReference type="NCBI Taxonomy" id="2822368"/>
    <lineage>
        <taxon>Bacteria</taxon>
        <taxon>Pseudomonadati</taxon>
        <taxon>Pseudomonadota</taxon>
        <taxon>Gammaproteobacteria</taxon>
        <taxon>Lysobacterales</taxon>
        <taxon>Lysobacteraceae</taxon>
        <taxon>Novilysobacter</taxon>
    </lineage>
</organism>
<dbReference type="InterPro" id="IPR001789">
    <property type="entry name" value="Sig_transdc_resp-reg_receiver"/>
</dbReference>
<keyword evidence="5" id="KW-1185">Reference proteome</keyword>
<evidence type="ECO:0000256" key="1">
    <source>
        <dbReference type="ARBA" id="ARBA00022553"/>
    </source>
</evidence>
<dbReference type="RefSeq" id="WP_215219748.1">
    <property type="nucleotide sequence ID" value="NZ_OU015430.1"/>
</dbReference>
<dbReference type="Pfam" id="PF00072">
    <property type="entry name" value="Response_reg"/>
    <property type="match status" value="1"/>
</dbReference>
<dbReference type="PANTHER" id="PTHR44591">
    <property type="entry name" value="STRESS RESPONSE REGULATOR PROTEIN 1"/>
    <property type="match status" value="1"/>
</dbReference>
<evidence type="ECO:0000313" key="5">
    <source>
        <dbReference type="Proteomes" id="UP000680116"/>
    </source>
</evidence>
<feature type="modified residue" description="4-aspartylphosphate" evidence="2">
    <location>
        <position position="56"/>
    </location>
</feature>
<accession>A0ABM8UDZ4</accession>
<evidence type="ECO:0000313" key="4">
    <source>
        <dbReference type="EMBL" id="CAG4970692.1"/>
    </source>
</evidence>
<dbReference type="Proteomes" id="UP000680116">
    <property type="component" value="Chromosome"/>
</dbReference>
<dbReference type="Gene3D" id="3.40.50.2300">
    <property type="match status" value="1"/>
</dbReference>
<protein>
    <recommendedName>
        <fullName evidence="3">Response regulatory domain-containing protein</fullName>
    </recommendedName>
</protein>
<dbReference type="SUPFAM" id="SSF52172">
    <property type="entry name" value="CheY-like"/>
    <property type="match status" value="1"/>
</dbReference>
<sequence>MRALKILLVEDSADDAELLALDLADAGIEASWVRVDREAALKAALADGGHDLVVSDLGLPGFDGLEALRYVRACAPGVPFVFCSGAPVDSLAAEATLMAGADAYICKDALEKMPTIIRTVLQHARAPSTV</sequence>
<dbReference type="InterPro" id="IPR050595">
    <property type="entry name" value="Bact_response_regulator"/>
</dbReference>
<reference evidence="4 5" key="1">
    <citation type="submission" date="2021-04" db="EMBL/GenBank/DDBJ databases">
        <authorList>
            <person name="Rodrigo-Torres L."/>
            <person name="Arahal R. D."/>
            <person name="Lucena T."/>
        </authorList>
    </citation>
    <scope>NUCLEOTIDE SEQUENCE [LARGE SCALE GENOMIC DNA]</scope>
    <source>
        <strain evidence="4 5">CECT 30171</strain>
    </source>
</reference>
<feature type="domain" description="Response regulatory" evidence="3">
    <location>
        <begin position="5"/>
        <end position="122"/>
    </location>
</feature>
<dbReference type="PROSITE" id="PS50110">
    <property type="entry name" value="RESPONSE_REGULATORY"/>
    <property type="match status" value="1"/>
</dbReference>
<dbReference type="EMBL" id="OU015430">
    <property type="protein sequence ID" value="CAG4970692.1"/>
    <property type="molecule type" value="Genomic_DNA"/>
</dbReference>
<dbReference type="SMART" id="SM00448">
    <property type="entry name" value="REC"/>
    <property type="match status" value="1"/>
</dbReference>
<name>A0ABM8UDZ4_9GAMM</name>